<protein>
    <submittedName>
        <fullName evidence="4">Electron transfer flavoprotein, alpha subunit</fullName>
    </submittedName>
</protein>
<evidence type="ECO:0000313" key="5">
    <source>
        <dbReference type="Proteomes" id="UP000214760"/>
    </source>
</evidence>
<dbReference type="SUPFAM" id="SSF52467">
    <property type="entry name" value="DHS-like NAD/FAD-binding domain"/>
    <property type="match status" value="1"/>
</dbReference>
<name>A0A1I6J3M1_9FIRM</name>
<dbReference type="InterPro" id="IPR014729">
    <property type="entry name" value="Rossmann-like_a/b/a_fold"/>
</dbReference>
<dbReference type="PANTHER" id="PTHR43153:SF1">
    <property type="entry name" value="ELECTRON TRANSFER FLAVOPROTEIN SUBUNIT ALPHA, MITOCHONDRIAL"/>
    <property type="match status" value="1"/>
</dbReference>
<gene>
    <name evidence="4" type="ORF">SAMN02910262_01144</name>
</gene>
<dbReference type="InterPro" id="IPR029035">
    <property type="entry name" value="DHS-like_NAD/FAD-binding_dom"/>
</dbReference>
<dbReference type="Proteomes" id="UP000214760">
    <property type="component" value="Unassembled WGS sequence"/>
</dbReference>
<evidence type="ECO:0000259" key="2">
    <source>
        <dbReference type="Pfam" id="PF00766"/>
    </source>
</evidence>
<dbReference type="PANTHER" id="PTHR43153">
    <property type="entry name" value="ELECTRON TRANSFER FLAVOPROTEIN ALPHA"/>
    <property type="match status" value="1"/>
</dbReference>
<feature type="domain" description="Electron transfer flavoprotein alpha subunit C-terminal" evidence="2">
    <location>
        <begin position="152"/>
        <end position="231"/>
    </location>
</feature>
<feature type="domain" description="Electron transfer flavoprotein alpha/beta-subunit N-terminal" evidence="3">
    <location>
        <begin position="44"/>
        <end position="138"/>
    </location>
</feature>
<dbReference type="Pfam" id="PF01012">
    <property type="entry name" value="ETF"/>
    <property type="match status" value="1"/>
</dbReference>
<evidence type="ECO:0000256" key="1">
    <source>
        <dbReference type="ARBA" id="ARBA00005817"/>
    </source>
</evidence>
<reference evidence="4 5" key="1">
    <citation type="submission" date="2016-10" db="EMBL/GenBank/DDBJ databases">
        <authorList>
            <person name="de Groot N.N."/>
        </authorList>
    </citation>
    <scope>NUCLEOTIDE SEQUENCE [LARGE SCALE GENOMIC DNA]</scope>
    <source>
        <strain evidence="4 5">F</strain>
    </source>
</reference>
<dbReference type="SUPFAM" id="SSF52402">
    <property type="entry name" value="Adenine nucleotide alpha hydrolases-like"/>
    <property type="match status" value="1"/>
</dbReference>
<dbReference type="AlphaFoldDB" id="A0A1I6J3M1"/>
<sequence length="274" mass="29673">MQKNTINKHIICVVETGNSCQNSALYKKAKEIIPLNAAADDFEIISIATPDYKEYNYNDDNAVINILTQKLAAVHASLVLFPSTFIYRSIASAVAACLSRALLTDCTAIDFKNNSFYGLKPSLDGKSMSRYIFHGLTPYIAVMKDVAGSSGIQNAEIIFSGGRGLMNSDSFSALRKLANCYGASVGASRPVVDLGWAGADEQVGQTGSFVHPRVYVAFGISGAIQHLAGMKDSQYIIAVNNNKFSPIFQFSDYAIEADDNSIIRNMLQLLGVKL</sequence>
<proteinExistence type="inferred from homology"/>
<organism evidence="4 5">
    <name type="scientific">[Clostridium] aminophilum</name>
    <dbReference type="NCBI Taxonomy" id="1526"/>
    <lineage>
        <taxon>Bacteria</taxon>
        <taxon>Bacillati</taxon>
        <taxon>Bacillota</taxon>
        <taxon>Clostridia</taxon>
        <taxon>Lachnospirales</taxon>
        <taxon>Lachnospiraceae</taxon>
    </lineage>
</organism>
<dbReference type="GO" id="GO:0009055">
    <property type="term" value="F:electron transfer activity"/>
    <property type="evidence" value="ECO:0007669"/>
    <property type="project" value="InterPro"/>
</dbReference>
<dbReference type="Gene3D" id="3.40.50.1220">
    <property type="entry name" value="TPP-binding domain"/>
    <property type="match status" value="1"/>
</dbReference>
<evidence type="ECO:0000313" key="4">
    <source>
        <dbReference type="EMBL" id="SFR73556.1"/>
    </source>
</evidence>
<dbReference type="GO" id="GO:0033539">
    <property type="term" value="P:fatty acid beta-oxidation using acyl-CoA dehydrogenase"/>
    <property type="evidence" value="ECO:0007669"/>
    <property type="project" value="TreeGrafter"/>
</dbReference>
<evidence type="ECO:0000259" key="3">
    <source>
        <dbReference type="Pfam" id="PF01012"/>
    </source>
</evidence>
<dbReference type="Pfam" id="PF00766">
    <property type="entry name" value="ETF_alpha"/>
    <property type="match status" value="1"/>
</dbReference>
<dbReference type="InterPro" id="IPR001308">
    <property type="entry name" value="ETF_a/FixB"/>
</dbReference>
<dbReference type="EMBL" id="FOZC01000005">
    <property type="protein sequence ID" value="SFR73556.1"/>
    <property type="molecule type" value="Genomic_DNA"/>
</dbReference>
<dbReference type="InterPro" id="IPR014731">
    <property type="entry name" value="ETF_asu_C"/>
</dbReference>
<accession>A0A1I6J3M1</accession>
<dbReference type="Gene3D" id="3.40.50.620">
    <property type="entry name" value="HUPs"/>
    <property type="match status" value="1"/>
</dbReference>
<comment type="similarity">
    <text evidence="1">Belongs to the ETF alpha-subunit/FixB family.</text>
</comment>
<dbReference type="InterPro" id="IPR014730">
    <property type="entry name" value="ETF_a/b_N"/>
</dbReference>
<dbReference type="RefSeq" id="WP_051684834.1">
    <property type="nucleotide sequence ID" value="NZ_FOZC01000005.1"/>
</dbReference>
<dbReference type="GO" id="GO:0050660">
    <property type="term" value="F:flavin adenine dinucleotide binding"/>
    <property type="evidence" value="ECO:0007669"/>
    <property type="project" value="InterPro"/>
</dbReference>